<dbReference type="SUPFAM" id="SSF101478">
    <property type="entry name" value="ADP-ribosylglycohydrolase"/>
    <property type="match status" value="1"/>
</dbReference>
<dbReference type="InterPro" id="IPR005502">
    <property type="entry name" value="Ribosyl_crysJ1"/>
</dbReference>
<proteinExistence type="inferred from homology"/>
<comment type="catalytic activity">
    <reaction evidence="11">
        <text>alpha-NAD(+) + H2O = ADP-D-ribose + nicotinamide + H(+)</text>
        <dbReference type="Rhea" id="RHEA:68792"/>
        <dbReference type="ChEBI" id="CHEBI:15377"/>
        <dbReference type="ChEBI" id="CHEBI:15378"/>
        <dbReference type="ChEBI" id="CHEBI:17154"/>
        <dbReference type="ChEBI" id="CHEBI:57967"/>
        <dbReference type="ChEBI" id="CHEBI:77017"/>
    </reaction>
</comment>
<evidence type="ECO:0000256" key="9">
    <source>
        <dbReference type="ARBA" id="ARBA00043187"/>
    </source>
</evidence>
<feature type="binding site" evidence="12">
    <location>
        <position position="370"/>
    </location>
    <ligand>
        <name>Mg(2+)</name>
        <dbReference type="ChEBI" id="CHEBI:18420"/>
        <label>1</label>
    </ligand>
</feature>
<evidence type="ECO:0000256" key="5">
    <source>
        <dbReference type="ARBA" id="ARBA00042398"/>
    </source>
</evidence>
<dbReference type="EMBL" id="JARJCW010000008">
    <property type="protein sequence ID" value="KAJ7221686.1"/>
    <property type="molecule type" value="Genomic_DNA"/>
</dbReference>
<protein>
    <recommendedName>
        <fullName evidence="4">ADP-ribosylhydrolase ARH3</fullName>
        <ecNumber evidence="2">3.2.1.143</ecNumber>
    </recommendedName>
    <alternativeName>
        <fullName evidence="5">ADP-ribose glycohydrolase ARH3</fullName>
    </alternativeName>
    <alternativeName>
        <fullName evidence="6">ADP-ribosylhydrolase 3</fullName>
    </alternativeName>
    <alternativeName>
        <fullName evidence="9">O-acetyl-ADP-ribose deacetylase ARH3</fullName>
    </alternativeName>
    <alternativeName>
        <fullName evidence="10">Poly(ADP-ribose) glycohydrolase ARH3</fullName>
    </alternativeName>
    <alternativeName>
        <fullName evidence="8">[Protein ADP-ribosylarginine] hydrolase-like protein 2</fullName>
    </alternativeName>
    <alternativeName>
        <fullName evidence="7">[Protein ADP-ribosylserine] hydrolase</fullName>
    </alternativeName>
</protein>
<sequence length="428" mass="45105">MSLHAQTPTAAPLQTKIRLALLATALCDALGAPAEFNRRSSFSFIGHMEPNENFDLPAGVWTDDTSMALALARSLATFQHHDGTEGRGGFDEADQLGAYYRWWKEGTLSATGSCFDIGNTIQRAVSMYHNALHAAGVEFSKGALAKVLEQEAAKAALTRIGQDMSGAVFGGNGSLMRVLPIGLAYWRAAGDAGTVGELAARSSAVTHPNAVCREACAVWAGAVARVVRSAVEGAEGTGNARTMTKLDVLHHFAAHPYTTDALRKALAAEVPLPEGMDAVADSAAMEAHYAVHHPVLRLVTEMAQADSFYGADDNDAVVATRTLALLPPASVLPSSGYVVHTIVAALYAFLATPSFEMGALLVANMGDDADTVAAVYGGLAGAWYAEEDTPDAGTGFWTARVRGWRNALVRRDLVEEVAEELAAFAGEQ</sequence>
<feature type="binding site" evidence="12">
    <location>
        <position position="368"/>
    </location>
    <ligand>
        <name>Mg(2+)</name>
        <dbReference type="ChEBI" id="CHEBI:18420"/>
        <label>1</label>
    </ligand>
</feature>
<accession>A0AAD6VW08</accession>
<evidence type="ECO:0000256" key="6">
    <source>
        <dbReference type="ARBA" id="ARBA00042471"/>
    </source>
</evidence>
<comment type="similarity">
    <text evidence="1">Belongs to the ADP-ribosylglycohydrolase family.</text>
</comment>
<evidence type="ECO:0000256" key="1">
    <source>
        <dbReference type="ARBA" id="ARBA00010702"/>
    </source>
</evidence>
<dbReference type="InterPro" id="IPR050792">
    <property type="entry name" value="ADP-ribosylglycohydrolase"/>
</dbReference>
<dbReference type="Proteomes" id="UP001219525">
    <property type="component" value="Unassembled WGS sequence"/>
</dbReference>
<dbReference type="AlphaFoldDB" id="A0AAD6VW08"/>
<gene>
    <name evidence="13" type="ORF">GGX14DRAFT_430669</name>
</gene>
<name>A0AAD6VW08_9AGAR</name>
<reference evidence="13" key="1">
    <citation type="submission" date="2023-03" db="EMBL/GenBank/DDBJ databases">
        <title>Massive genome expansion in bonnet fungi (Mycena s.s.) driven by repeated elements and novel gene families across ecological guilds.</title>
        <authorList>
            <consortium name="Lawrence Berkeley National Laboratory"/>
            <person name="Harder C.B."/>
            <person name="Miyauchi S."/>
            <person name="Viragh M."/>
            <person name="Kuo A."/>
            <person name="Thoen E."/>
            <person name="Andreopoulos B."/>
            <person name="Lu D."/>
            <person name="Skrede I."/>
            <person name="Drula E."/>
            <person name="Henrissat B."/>
            <person name="Morin E."/>
            <person name="Kohler A."/>
            <person name="Barry K."/>
            <person name="LaButti K."/>
            <person name="Morin E."/>
            <person name="Salamov A."/>
            <person name="Lipzen A."/>
            <person name="Mereny Z."/>
            <person name="Hegedus B."/>
            <person name="Baldrian P."/>
            <person name="Stursova M."/>
            <person name="Weitz H."/>
            <person name="Taylor A."/>
            <person name="Grigoriev I.V."/>
            <person name="Nagy L.G."/>
            <person name="Martin F."/>
            <person name="Kauserud H."/>
        </authorList>
    </citation>
    <scope>NUCLEOTIDE SEQUENCE</scope>
    <source>
        <strain evidence="13">9144</strain>
    </source>
</reference>
<dbReference type="PANTHER" id="PTHR16222:SF24">
    <property type="entry name" value="ADP-RIBOSYLHYDROLASE ARH3"/>
    <property type="match status" value="1"/>
</dbReference>
<dbReference type="Gene3D" id="1.10.4080.10">
    <property type="entry name" value="ADP-ribosylation/Crystallin J1"/>
    <property type="match status" value="1"/>
</dbReference>
<keyword evidence="12" id="KW-0479">Metal-binding</keyword>
<dbReference type="Pfam" id="PF03747">
    <property type="entry name" value="ADP_ribosyl_GH"/>
    <property type="match status" value="1"/>
</dbReference>
<dbReference type="InterPro" id="IPR036705">
    <property type="entry name" value="Ribosyl_crysJ1_sf"/>
</dbReference>
<evidence type="ECO:0000256" key="3">
    <source>
        <dbReference type="ARBA" id="ARBA00022801"/>
    </source>
</evidence>
<evidence type="ECO:0000256" key="7">
    <source>
        <dbReference type="ARBA" id="ARBA00042722"/>
    </source>
</evidence>
<dbReference type="GO" id="GO:0004649">
    <property type="term" value="F:poly(ADP-ribose) glycohydrolase activity"/>
    <property type="evidence" value="ECO:0007669"/>
    <property type="project" value="UniProtKB-EC"/>
</dbReference>
<evidence type="ECO:0000256" key="12">
    <source>
        <dbReference type="PIRSR" id="PIRSR605502-1"/>
    </source>
</evidence>
<organism evidence="13 14">
    <name type="scientific">Mycena pura</name>
    <dbReference type="NCBI Taxonomy" id="153505"/>
    <lineage>
        <taxon>Eukaryota</taxon>
        <taxon>Fungi</taxon>
        <taxon>Dikarya</taxon>
        <taxon>Basidiomycota</taxon>
        <taxon>Agaricomycotina</taxon>
        <taxon>Agaricomycetes</taxon>
        <taxon>Agaricomycetidae</taxon>
        <taxon>Agaricales</taxon>
        <taxon>Marasmiineae</taxon>
        <taxon>Mycenaceae</taxon>
        <taxon>Mycena</taxon>
    </lineage>
</organism>
<feature type="binding site" evidence="12">
    <location>
        <position position="63"/>
    </location>
    <ligand>
        <name>Mg(2+)</name>
        <dbReference type="ChEBI" id="CHEBI:18420"/>
        <label>1</label>
    </ligand>
</feature>
<feature type="binding site" evidence="12">
    <location>
        <position position="62"/>
    </location>
    <ligand>
        <name>Mg(2+)</name>
        <dbReference type="ChEBI" id="CHEBI:18420"/>
        <label>1</label>
    </ligand>
</feature>
<feature type="binding site" evidence="12">
    <location>
        <position position="371"/>
    </location>
    <ligand>
        <name>Mg(2+)</name>
        <dbReference type="ChEBI" id="CHEBI:18420"/>
        <label>1</label>
    </ligand>
</feature>
<comment type="cofactor">
    <cofactor evidence="12">
        <name>Mg(2+)</name>
        <dbReference type="ChEBI" id="CHEBI:18420"/>
    </cofactor>
    <text evidence="12">Binds 2 magnesium ions per subunit.</text>
</comment>
<feature type="binding site" evidence="12">
    <location>
        <position position="64"/>
    </location>
    <ligand>
        <name>Mg(2+)</name>
        <dbReference type="ChEBI" id="CHEBI:18420"/>
        <label>1</label>
    </ligand>
</feature>
<dbReference type="EC" id="3.2.1.143" evidence="2"/>
<dbReference type="PANTHER" id="PTHR16222">
    <property type="entry name" value="ADP-RIBOSYLGLYCOHYDROLASE"/>
    <property type="match status" value="1"/>
</dbReference>
<keyword evidence="14" id="KW-1185">Reference proteome</keyword>
<evidence type="ECO:0000313" key="13">
    <source>
        <dbReference type="EMBL" id="KAJ7221686.1"/>
    </source>
</evidence>
<keyword evidence="3" id="KW-0378">Hydrolase</keyword>
<evidence type="ECO:0000313" key="14">
    <source>
        <dbReference type="Proteomes" id="UP001219525"/>
    </source>
</evidence>
<keyword evidence="12" id="KW-0460">Magnesium</keyword>
<evidence type="ECO:0000256" key="11">
    <source>
        <dbReference type="ARBA" id="ARBA00049015"/>
    </source>
</evidence>
<evidence type="ECO:0000256" key="2">
    <source>
        <dbReference type="ARBA" id="ARBA00012255"/>
    </source>
</evidence>
<comment type="caution">
    <text evidence="13">The sequence shown here is derived from an EMBL/GenBank/DDBJ whole genome shotgun (WGS) entry which is preliminary data.</text>
</comment>
<evidence type="ECO:0000256" key="8">
    <source>
        <dbReference type="ARBA" id="ARBA00042850"/>
    </source>
</evidence>
<dbReference type="GO" id="GO:0046872">
    <property type="term" value="F:metal ion binding"/>
    <property type="evidence" value="ECO:0007669"/>
    <property type="project" value="UniProtKB-KW"/>
</dbReference>
<evidence type="ECO:0000256" key="10">
    <source>
        <dbReference type="ARBA" id="ARBA00043193"/>
    </source>
</evidence>
<evidence type="ECO:0000256" key="4">
    <source>
        <dbReference type="ARBA" id="ARBA00041057"/>
    </source>
</evidence>